<reference evidence="5 6" key="1">
    <citation type="submission" date="2016-12" db="EMBL/GenBank/DDBJ databases">
        <title>The draft genome sequence of Actinophytocola xinjiangensis.</title>
        <authorList>
            <person name="Wang W."/>
            <person name="Yuan L."/>
        </authorList>
    </citation>
    <scope>NUCLEOTIDE SEQUENCE [LARGE SCALE GENOMIC DNA]</scope>
    <source>
        <strain evidence="5 6">CGMCC 4.4663</strain>
    </source>
</reference>
<dbReference type="PANTHER" id="PTHR44942">
    <property type="entry name" value="METHYLTRANSF_11 DOMAIN-CONTAINING PROTEIN"/>
    <property type="match status" value="1"/>
</dbReference>
<sequence length="266" mass="28427">MPTLPPHEHRTMAESFGIDPGRYDRTRPRYPAELIAAIAGDGLDVLSVGCGTGIDARQFQAAGARVLGVEPDARMAAFARDRGLEVEVSTFETWDPAGRHFDVVAAGQAWHWVDPVAGAARAAEVLRPGGRLAVFWNAAQPPPAAAEAFAEVYRRVLPDSMALRAMTATADPYGQMLDSAADGIATAGGFGDPVRSRIERDQTHTRDEWLDVLPTQGAHTLLEQEKLDELLAGIGAAIDALGGELTVRYTTVALIADRVPVWTPGP</sequence>
<proteinExistence type="inferred from homology"/>
<dbReference type="GO" id="GO:0032259">
    <property type="term" value="P:methylation"/>
    <property type="evidence" value="ECO:0007669"/>
    <property type="project" value="UniProtKB-KW"/>
</dbReference>
<dbReference type="Proteomes" id="UP000185696">
    <property type="component" value="Unassembled WGS sequence"/>
</dbReference>
<organism evidence="5 6">
    <name type="scientific">Actinophytocola xinjiangensis</name>
    <dbReference type="NCBI Taxonomy" id="485602"/>
    <lineage>
        <taxon>Bacteria</taxon>
        <taxon>Bacillati</taxon>
        <taxon>Actinomycetota</taxon>
        <taxon>Actinomycetes</taxon>
        <taxon>Pseudonocardiales</taxon>
        <taxon>Pseudonocardiaceae</taxon>
    </lineage>
</organism>
<dbReference type="SUPFAM" id="SSF53335">
    <property type="entry name" value="S-adenosyl-L-methionine-dependent methyltransferases"/>
    <property type="match status" value="1"/>
</dbReference>
<keyword evidence="2 5" id="KW-0489">Methyltransferase</keyword>
<dbReference type="CDD" id="cd02440">
    <property type="entry name" value="AdoMet_MTases"/>
    <property type="match status" value="1"/>
</dbReference>
<dbReference type="InterPro" id="IPR013216">
    <property type="entry name" value="Methyltransf_11"/>
</dbReference>
<comment type="similarity">
    <text evidence="1">Belongs to the methyltransferase superfamily.</text>
</comment>
<name>A0A7Z1B176_9PSEU</name>
<dbReference type="PANTHER" id="PTHR44942:SF4">
    <property type="entry name" value="METHYLTRANSFERASE TYPE 11 DOMAIN-CONTAINING PROTEIN"/>
    <property type="match status" value="1"/>
</dbReference>
<evidence type="ECO:0000259" key="4">
    <source>
        <dbReference type="Pfam" id="PF08241"/>
    </source>
</evidence>
<comment type="caution">
    <text evidence="5">The sequence shown here is derived from an EMBL/GenBank/DDBJ whole genome shotgun (WGS) entry which is preliminary data.</text>
</comment>
<keyword evidence="3 5" id="KW-0808">Transferase</keyword>
<gene>
    <name evidence="5" type="ORF">BLA60_07670</name>
</gene>
<evidence type="ECO:0000313" key="5">
    <source>
        <dbReference type="EMBL" id="OLF13100.1"/>
    </source>
</evidence>
<dbReference type="EMBL" id="MSIF01000002">
    <property type="protein sequence ID" value="OLF13100.1"/>
    <property type="molecule type" value="Genomic_DNA"/>
</dbReference>
<evidence type="ECO:0000313" key="6">
    <source>
        <dbReference type="Proteomes" id="UP000185696"/>
    </source>
</evidence>
<dbReference type="Gene3D" id="3.40.50.150">
    <property type="entry name" value="Vaccinia Virus protein VP39"/>
    <property type="match status" value="1"/>
</dbReference>
<protein>
    <submittedName>
        <fullName evidence="5">SAM-dependent methyltransferase</fullName>
    </submittedName>
</protein>
<evidence type="ECO:0000256" key="1">
    <source>
        <dbReference type="ARBA" id="ARBA00008361"/>
    </source>
</evidence>
<accession>A0A7Z1B176</accession>
<evidence type="ECO:0000256" key="2">
    <source>
        <dbReference type="ARBA" id="ARBA00022603"/>
    </source>
</evidence>
<feature type="domain" description="Methyltransferase type 11" evidence="4">
    <location>
        <begin position="46"/>
        <end position="133"/>
    </location>
</feature>
<dbReference type="AlphaFoldDB" id="A0A7Z1B176"/>
<dbReference type="InterPro" id="IPR029063">
    <property type="entry name" value="SAM-dependent_MTases_sf"/>
</dbReference>
<dbReference type="InterPro" id="IPR051052">
    <property type="entry name" value="Diverse_substrate_MTase"/>
</dbReference>
<dbReference type="RefSeq" id="WP_075132009.1">
    <property type="nucleotide sequence ID" value="NZ_MSIF01000002.1"/>
</dbReference>
<dbReference type="Pfam" id="PF08241">
    <property type="entry name" value="Methyltransf_11"/>
    <property type="match status" value="1"/>
</dbReference>
<keyword evidence="6" id="KW-1185">Reference proteome</keyword>
<dbReference type="OrthoDB" id="9797252at2"/>
<evidence type="ECO:0000256" key="3">
    <source>
        <dbReference type="ARBA" id="ARBA00022679"/>
    </source>
</evidence>
<dbReference type="GO" id="GO:0008757">
    <property type="term" value="F:S-adenosylmethionine-dependent methyltransferase activity"/>
    <property type="evidence" value="ECO:0007669"/>
    <property type="project" value="InterPro"/>
</dbReference>